<protein>
    <submittedName>
        <fullName evidence="1">Uncharacterized protein</fullName>
    </submittedName>
</protein>
<evidence type="ECO:0000313" key="2">
    <source>
        <dbReference type="Proteomes" id="UP001283361"/>
    </source>
</evidence>
<name>A0AAE1CXG6_9GAST</name>
<keyword evidence="2" id="KW-1185">Reference proteome</keyword>
<dbReference type="AlphaFoldDB" id="A0AAE1CXG6"/>
<gene>
    <name evidence="1" type="ORF">RRG08_024698</name>
</gene>
<dbReference type="Proteomes" id="UP001283361">
    <property type="component" value="Unassembled WGS sequence"/>
</dbReference>
<organism evidence="1 2">
    <name type="scientific">Elysia crispata</name>
    <name type="common">lettuce slug</name>
    <dbReference type="NCBI Taxonomy" id="231223"/>
    <lineage>
        <taxon>Eukaryota</taxon>
        <taxon>Metazoa</taxon>
        <taxon>Spiralia</taxon>
        <taxon>Lophotrochozoa</taxon>
        <taxon>Mollusca</taxon>
        <taxon>Gastropoda</taxon>
        <taxon>Heterobranchia</taxon>
        <taxon>Euthyneura</taxon>
        <taxon>Panpulmonata</taxon>
        <taxon>Sacoglossa</taxon>
        <taxon>Placobranchoidea</taxon>
        <taxon>Plakobranchidae</taxon>
        <taxon>Elysia</taxon>
    </lineage>
</organism>
<accession>A0AAE1CXG6</accession>
<evidence type="ECO:0000313" key="1">
    <source>
        <dbReference type="EMBL" id="KAK3741952.1"/>
    </source>
</evidence>
<comment type="caution">
    <text evidence="1">The sequence shown here is derived from an EMBL/GenBank/DDBJ whole genome shotgun (WGS) entry which is preliminary data.</text>
</comment>
<sequence length="68" mass="7843">MCNKSIKGHNSGSEQRRRVCIVIATIYMFRTDSNFIKLMRLYQSGLNTTPINPVEMATRKHELPSCRV</sequence>
<reference evidence="1" key="1">
    <citation type="journal article" date="2023" name="G3 (Bethesda)">
        <title>A reference genome for the long-term kleptoplast-retaining sea slug Elysia crispata morphotype clarki.</title>
        <authorList>
            <person name="Eastman K.E."/>
            <person name="Pendleton A.L."/>
            <person name="Shaikh M.A."/>
            <person name="Suttiyut T."/>
            <person name="Ogas R."/>
            <person name="Tomko P."/>
            <person name="Gavelis G."/>
            <person name="Widhalm J.R."/>
            <person name="Wisecaver J.H."/>
        </authorList>
    </citation>
    <scope>NUCLEOTIDE SEQUENCE</scope>
    <source>
        <strain evidence="1">ECLA1</strain>
    </source>
</reference>
<proteinExistence type="predicted"/>
<dbReference type="EMBL" id="JAWDGP010006383">
    <property type="protein sequence ID" value="KAK3741952.1"/>
    <property type="molecule type" value="Genomic_DNA"/>
</dbReference>